<evidence type="ECO:0000313" key="1">
    <source>
        <dbReference type="EMBL" id="MDQ2587029.1"/>
    </source>
</evidence>
<reference evidence="1 2" key="1">
    <citation type="submission" date="2017-06" db="EMBL/GenBank/DDBJ databases">
        <title>Cultured bacterium strain Saccharothrix yanglingensis Hhs.015.</title>
        <authorList>
            <person name="Xia Y."/>
        </authorList>
    </citation>
    <scope>NUCLEOTIDE SEQUENCE [LARGE SCALE GENOMIC DNA]</scope>
    <source>
        <strain evidence="1 2">Hhs.015</strain>
    </source>
</reference>
<proteinExistence type="predicted"/>
<name>A0ABU0X8T7_9PSEU</name>
<gene>
    <name evidence="1" type="ORF">CKY47_24195</name>
</gene>
<organism evidence="1 2">
    <name type="scientific">Saccharothrix yanglingensis</name>
    <dbReference type="NCBI Taxonomy" id="659496"/>
    <lineage>
        <taxon>Bacteria</taxon>
        <taxon>Bacillati</taxon>
        <taxon>Actinomycetota</taxon>
        <taxon>Actinomycetes</taxon>
        <taxon>Pseudonocardiales</taxon>
        <taxon>Pseudonocardiaceae</taxon>
        <taxon>Saccharothrix</taxon>
    </lineage>
</organism>
<accession>A0ABU0X8T7</accession>
<evidence type="ECO:0000313" key="2">
    <source>
        <dbReference type="Proteomes" id="UP001225605"/>
    </source>
</evidence>
<dbReference type="Proteomes" id="UP001225605">
    <property type="component" value="Unassembled WGS sequence"/>
</dbReference>
<keyword evidence="2" id="KW-1185">Reference proteome</keyword>
<sequence length="136" mass="15406">MDKRQKRIAAERLAELDGLHVVTVGTSLPVKRQERARAACLARLVHELDSLEVRELLIESRTTELDRRDVTTVTGARHALPKGTRFRVEHQAGAKEPLFWAADIIAGAVRAHLMGDSVYQRMLEDRLHEVFVETKC</sequence>
<protein>
    <submittedName>
        <fullName evidence="1">Uncharacterized protein</fullName>
    </submittedName>
</protein>
<dbReference type="EMBL" id="NSDM01000011">
    <property type="protein sequence ID" value="MDQ2587029.1"/>
    <property type="molecule type" value="Genomic_DNA"/>
</dbReference>
<comment type="caution">
    <text evidence="1">The sequence shown here is derived from an EMBL/GenBank/DDBJ whole genome shotgun (WGS) entry which is preliminary data.</text>
</comment>